<keyword evidence="8" id="KW-0694">RNA-binding</keyword>
<dbReference type="PANTHER" id="PTHR11777:SF9">
    <property type="entry name" value="ALANINE--TRNA LIGASE, CYTOPLASMIC"/>
    <property type="match status" value="1"/>
</dbReference>
<reference evidence="13" key="1">
    <citation type="submission" date="2022-07" db="EMBL/GenBank/DDBJ databases">
        <title>Phylogenomic reconstructions and comparative analyses of Kickxellomycotina fungi.</title>
        <authorList>
            <person name="Reynolds N.K."/>
            <person name="Stajich J.E."/>
            <person name="Barry K."/>
            <person name="Grigoriev I.V."/>
            <person name="Crous P."/>
            <person name="Smith M.E."/>
        </authorList>
    </citation>
    <scope>NUCLEOTIDE SEQUENCE</scope>
    <source>
        <strain evidence="13">NRRL 1565</strain>
    </source>
</reference>
<dbReference type="GO" id="GO:0004813">
    <property type="term" value="F:alanine-tRNA ligase activity"/>
    <property type="evidence" value="ECO:0007669"/>
    <property type="project" value="UniProtKB-EC"/>
</dbReference>
<keyword evidence="5 13" id="KW-0436">Ligase</keyword>
<sequence length="231" mass="25140">MKVFVTVEESGVAKGIRRIVAVTGEEALKAQLLHRSLAAEIEKLHKLLLPSQQKPEQQQLLESELKRLSKELDAAVIGVYEKHQLRQVFDGIKRQHVEADKAAKALVAKQISEQVHSAIEQNPDQEAFVFRFDAAGKALAQMATYIKGLKNKAAYFISVDESAGRVAHQCVVGKPLVARGLKANEWAEAVSAVVGGKKGGKEESAQGSGSEIARADEAVRVAKDFVKSHLK</sequence>
<feature type="domain" description="DHHA1" evidence="11">
    <location>
        <begin position="130"/>
        <end position="227"/>
    </location>
</feature>
<comment type="caution">
    <text evidence="13">The sequence shown here is derived from an EMBL/GenBank/DDBJ whole genome shotgun (WGS) entry which is preliminary data.</text>
</comment>
<gene>
    <name evidence="13" type="primary">ALA1_1</name>
    <name evidence="13" type="ORF">H4R20_003466</name>
</gene>
<evidence type="ECO:0000256" key="7">
    <source>
        <dbReference type="ARBA" id="ARBA00022840"/>
    </source>
</evidence>
<evidence type="ECO:0000256" key="9">
    <source>
        <dbReference type="ARBA" id="ARBA00022917"/>
    </source>
</evidence>
<dbReference type="GO" id="GO:0005739">
    <property type="term" value="C:mitochondrion"/>
    <property type="evidence" value="ECO:0007669"/>
    <property type="project" value="TreeGrafter"/>
</dbReference>
<dbReference type="FunFam" id="3.10.310.40:FF:000001">
    <property type="entry name" value="Alanine--tRNA ligase"/>
    <property type="match status" value="1"/>
</dbReference>
<dbReference type="Pfam" id="PF02272">
    <property type="entry name" value="DHHA1"/>
    <property type="match status" value="1"/>
</dbReference>
<dbReference type="InterPro" id="IPR003156">
    <property type="entry name" value="DHHA1_dom"/>
</dbReference>
<keyword evidence="10" id="KW-0030">Aminoacyl-tRNA synthetase</keyword>
<keyword evidence="7" id="KW-0067">ATP-binding</keyword>
<protein>
    <recommendedName>
        <fullName evidence="3">Alanine--tRNA ligase</fullName>
        <ecNumber evidence="2">6.1.1.7</ecNumber>
    </recommendedName>
</protein>
<evidence type="ECO:0000256" key="5">
    <source>
        <dbReference type="ARBA" id="ARBA00022598"/>
    </source>
</evidence>
<dbReference type="InterPro" id="IPR050058">
    <property type="entry name" value="Ala-tRNA_ligase"/>
</dbReference>
<evidence type="ECO:0000259" key="11">
    <source>
        <dbReference type="Pfam" id="PF02272"/>
    </source>
</evidence>
<keyword evidence="4" id="KW-0820">tRNA-binding</keyword>
<evidence type="ECO:0000256" key="3">
    <source>
        <dbReference type="ARBA" id="ARBA00017959"/>
    </source>
</evidence>
<dbReference type="Proteomes" id="UP001140094">
    <property type="component" value="Unassembled WGS sequence"/>
</dbReference>
<dbReference type="GO" id="GO:0002161">
    <property type="term" value="F:aminoacyl-tRNA deacylase activity"/>
    <property type="evidence" value="ECO:0007669"/>
    <property type="project" value="TreeGrafter"/>
</dbReference>
<accession>A0A9W8HW38</accession>
<keyword evidence="6" id="KW-0547">Nucleotide-binding</keyword>
<dbReference type="GO" id="GO:0000049">
    <property type="term" value="F:tRNA binding"/>
    <property type="evidence" value="ECO:0007669"/>
    <property type="project" value="UniProtKB-KW"/>
</dbReference>
<feature type="domain" description="Alanine--tRNA ligase helical bundle" evidence="12">
    <location>
        <begin position="58"/>
        <end position="98"/>
    </location>
</feature>
<evidence type="ECO:0000256" key="4">
    <source>
        <dbReference type="ARBA" id="ARBA00022555"/>
    </source>
</evidence>
<evidence type="ECO:0000256" key="8">
    <source>
        <dbReference type="ARBA" id="ARBA00022884"/>
    </source>
</evidence>
<dbReference type="OrthoDB" id="2423964at2759"/>
<comment type="similarity">
    <text evidence="1">Belongs to the class-II aminoacyl-tRNA synthetase family.</text>
</comment>
<keyword evidence="14" id="KW-1185">Reference proteome</keyword>
<evidence type="ECO:0000313" key="14">
    <source>
        <dbReference type="Proteomes" id="UP001140094"/>
    </source>
</evidence>
<dbReference type="GO" id="GO:0006419">
    <property type="term" value="P:alanyl-tRNA aminoacylation"/>
    <property type="evidence" value="ECO:0007669"/>
    <property type="project" value="TreeGrafter"/>
</dbReference>
<evidence type="ECO:0000256" key="2">
    <source>
        <dbReference type="ARBA" id="ARBA00013168"/>
    </source>
</evidence>
<dbReference type="Gene3D" id="3.10.310.40">
    <property type="match status" value="1"/>
</dbReference>
<evidence type="ECO:0000313" key="13">
    <source>
        <dbReference type="EMBL" id="KAJ2801952.1"/>
    </source>
</evidence>
<keyword evidence="9" id="KW-0648">Protein biosynthesis</keyword>
<evidence type="ECO:0000256" key="1">
    <source>
        <dbReference type="ARBA" id="ARBA00008226"/>
    </source>
</evidence>
<dbReference type="AlphaFoldDB" id="A0A9W8HW38"/>
<dbReference type="EC" id="6.1.1.7" evidence="2"/>
<dbReference type="PANTHER" id="PTHR11777">
    <property type="entry name" value="ALANYL-TRNA SYNTHETASE"/>
    <property type="match status" value="1"/>
</dbReference>
<evidence type="ECO:0000256" key="10">
    <source>
        <dbReference type="ARBA" id="ARBA00023146"/>
    </source>
</evidence>
<dbReference type="Pfam" id="PF26023">
    <property type="entry name" value="ALA1"/>
    <property type="match status" value="1"/>
</dbReference>
<evidence type="ECO:0000256" key="6">
    <source>
        <dbReference type="ARBA" id="ARBA00022741"/>
    </source>
</evidence>
<evidence type="ECO:0000259" key="12">
    <source>
        <dbReference type="Pfam" id="PF26023"/>
    </source>
</evidence>
<name>A0A9W8HW38_9FUNG</name>
<dbReference type="EMBL" id="JANBUO010000731">
    <property type="protein sequence ID" value="KAJ2801952.1"/>
    <property type="molecule type" value="Genomic_DNA"/>
</dbReference>
<dbReference type="GO" id="GO:0005524">
    <property type="term" value="F:ATP binding"/>
    <property type="evidence" value="ECO:0007669"/>
    <property type="project" value="UniProtKB-KW"/>
</dbReference>
<dbReference type="InterPro" id="IPR059090">
    <property type="entry name" value="ALA1_helical"/>
</dbReference>
<organism evidence="13 14">
    <name type="scientific">Coemansia guatemalensis</name>
    <dbReference type="NCBI Taxonomy" id="2761395"/>
    <lineage>
        <taxon>Eukaryota</taxon>
        <taxon>Fungi</taxon>
        <taxon>Fungi incertae sedis</taxon>
        <taxon>Zoopagomycota</taxon>
        <taxon>Kickxellomycotina</taxon>
        <taxon>Kickxellomycetes</taxon>
        <taxon>Kickxellales</taxon>
        <taxon>Kickxellaceae</taxon>
        <taxon>Coemansia</taxon>
    </lineage>
</organism>
<proteinExistence type="inferred from homology"/>